<dbReference type="CDD" id="cd00159">
    <property type="entry name" value="RhoGAP"/>
    <property type="match status" value="1"/>
</dbReference>
<feature type="compositionally biased region" description="Pro residues" evidence="5">
    <location>
        <begin position="386"/>
        <end position="395"/>
    </location>
</feature>
<dbReference type="OrthoDB" id="79452at2759"/>
<feature type="compositionally biased region" description="Gly residues" evidence="5">
    <location>
        <begin position="63"/>
        <end position="73"/>
    </location>
</feature>
<dbReference type="GO" id="GO:0007165">
    <property type="term" value="P:signal transduction"/>
    <property type="evidence" value="ECO:0007669"/>
    <property type="project" value="InterPro"/>
</dbReference>
<feature type="compositionally biased region" description="Polar residues" evidence="5">
    <location>
        <begin position="910"/>
        <end position="935"/>
    </location>
</feature>
<evidence type="ECO:0000256" key="2">
    <source>
        <dbReference type="ARBA" id="ARBA00022468"/>
    </source>
</evidence>
<feature type="region of interest" description="Disordered" evidence="5">
    <location>
        <begin position="758"/>
        <end position="801"/>
    </location>
</feature>
<comment type="function">
    <text evidence="4">Rho GTPase-activating protein involved in the signal transduction pathway.</text>
</comment>
<accession>A0A152A9C0</accession>
<evidence type="ECO:0000256" key="4">
    <source>
        <dbReference type="ARBA" id="ARBA00037092"/>
    </source>
</evidence>
<evidence type="ECO:0000256" key="3">
    <source>
        <dbReference type="ARBA" id="ARBA00022490"/>
    </source>
</evidence>
<protein>
    <submittedName>
        <fullName evidence="7">RhoGAP domain-containing protein</fullName>
    </submittedName>
</protein>
<dbReference type="InterPro" id="IPR050729">
    <property type="entry name" value="Rho-GAP"/>
</dbReference>
<dbReference type="PANTHER" id="PTHR23176:SF127">
    <property type="entry name" value="RHO GTPASE-ACTIVATING PROTEIN GACJ"/>
    <property type="match status" value="1"/>
</dbReference>
<keyword evidence="2" id="KW-0343">GTPase activation</keyword>
<feature type="compositionally biased region" description="Polar residues" evidence="5">
    <location>
        <begin position="968"/>
        <end position="989"/>
    </location>
</feature>
<organism evidence="7 8">
    <name type="scientific">Tieghemostelium lacteum</name>
    <name type="common">Slime mold</name>
    <name type="synonym">Dictyostelium lacteum</name>
    <dbReference type="NCBI Taxonomy" id="361077"/>
    <lineage>
        <taxon>Eukaryota</taxon>
        <taxon>Amoebozoa</taxon>
        <taxon>Evosea</taxon>
        <taxon>Eumycetozoa</taxon>
        <taxon>Dictyostelia</taxon>
        <taxon>Dictyosteliales</taxon>
        <taxon>Raperosteliaceae</taxon>
        <taxon>Tieghemostelium</taxon>
    </lineage>
</organism>
<dbReference type="InterPro" id="IPR000198">
    <property type="entry name" value="RhoGAP_dom"/>
</dbReference>
<dbReference type="EMBL" id="LODT01000001">
    <property type="protein sequence ID" value="KYR02725.1"/>
    <property type="molecule type" value="Genomic_DNA"/>
</dbReference>
<dbReference type="InterPro" id="IPR008936">
    <property type="entry name" value="Rho_GTPase_activation_prot"/>
</dbReference>
<feature type="compositionally biased region" description="Low complexity" evidence="5">
    <location>
        <begin position="759"/>
        <end position="781"/>
    </location>
</feature>
<feature type="compositionally biased region" description="Polar residues" evidence="5">
    <location>
        <begin position="621"/>
        <end position="630"/>
    </location>
</feature>
<dbReference type="PANTHER" id="PTHR23176">
    <property type="entry name" value="RHO/RAC/CDC GTPASE-ACTIVATING PROTEIN"/>
    <property type="match status" value="1"/>
</dbReference>
<dbReference type="Gene3D" id="1.10.555.10">
    <property type="entry name" value="Rho GTPase activation protein"/>
    <property type="match status" value="1"/>
</dbReference>
<feature type="compositionally biased region" description="Low complexity" evidence="5">
    <location>
        <begin position="831"/>
        <end position="843"/>
    </location>
</feature>
<dbReference type="SUPFAM" id="SSF48350">
    <property type="entry name" value="GTPase activation domain, GAP"/>
    <property type="match status" value="1"/>
</dbReference>
<name>A0A152A9C0_TIELA</name>
<sequence>MDGNSRSDGDSTSSPSGFKKRVVDILSSFIKGRPSPEVLREKNIFAKSTVSPRIHGYDDTTVGNGGTLGGGSGLSNKMNGGRSMGDAKTYGGSSSGSGSSSGLKSAWERIRNLDFTFSKFQFGKTVVHRLNFPQFGLSPTELQSLYPEQPDGIPLVLTKCFEFLKKGYLDTEGLFRVPGSKRDISLLKFRVEDGDLNFDDVLNPYSICGLISTFLKEMPEPLIPLDQYQYAINCVQQETEEKKINSLKTLIADLPPANLCLMKKFLEFVLLIEEKKDVNKMNSDNLGIIFGPTLMKDPDFEDISKSFVNLKHQSQVVKFLIDYFHKIFQSKQVSLSMSRASTISIPMDTSSIDYLDPALEDSPKRMSNVGQYSTVAASSFSGLPGKPKPLPPPRPTRNSHRRETIMLSPRVSGGVDNRMSQVYAITTLTRPQSKIFNPEILSSPTFAPYTDGSKPPPPRPPIRKINTINTNISNNNNNSNTTTATTPPVIRSNTTVGVVSKPPPQSAKPPLSSKPLPALKPSATVPVSTTPPTTTPISTTTTTPPPPITTIPQPVLKPVVKKAAAVLKPVNSIPPFKQTVPPVYPPLPGKIEAKPLPGKVTNITKAPPTVTNAALLQAAANGTSPSTIKPTTAKVKPEPPKRSFTNTSIDSETGDVKVDSPSLKPMPVKHNLLKQVPPPPPLISTTSQPTEKAPDSPVVQRKKAPIDSGNNVPPPTTTTTAVTKKVTINEGNNAVVPSPTITPAAATKKVTINESNNATVPIPTQTTTTTTTTTTTPTPSTNNAIITKPYPSKSSPPMLTAKTNSFSSIKEIHEKLQNTNINSGAVTLPVSSTTSNNNNSTTNPPGKSRSFITLKPSATTASTGASQSTPTTPTTLTPSSTPPSTPIPSTTTKEEPTSTNPLLNNRKYLNPNNKSKSASALNIGSTSSDQPKTVENSTTTSTSNTPTSISTSTTPTSNITTSILKKSAISNSNPPLRVVQFQSPDVQKK</sequence>
<dbReference type="AlphaFoldDB" id="A0A152A9C0"/>
<dbReference type="SMART" id="SM00324">
    <property type="entry name" value="RhoGAP"/>
    <property type="match status" value="1"/>
</dbReference>
<feature type="region of interest" description="Disordered" evidence="5">
    <location>
        <begin position="823"/>
        <end position="989"/>
    </location>
</feature>
<dbReference type="STRING" id="361077.A0A152A9C0"/>
<keyword evidence="8" id="KW-1185">Reference proteome</keyword>
<evidence type="ECO:0000256" key="1">
    <source>
        <dbReference type="ARBA" id="ARBA00004496"/>
    </source>
</evidence>
<comment type="caution">
    <text evidence="7">The sequence shown here is derived from an EMBL/GenBank/DDBJ whole genome shotgun (WGS) entry which is preliminary data.</text>
</comment>
<dbReference type="InParanoid" id="A0A152A9C0"/>
<feature type="compositionally biased region" description="Low complexity" evidence="5">
    <location>
        <begin position="508"/>
        <end position="542"/>
    </location>
</feature>
<reference evidence="7 8" key="1">
    <citation type="submission" date="2015-12" db="EMBL/GenBank/DDBJ databases">
        <title>Dictyostelia acquired genes for synthesis and detection of signals that induce cell-type specialization by lateral gene transfer from prokaryotes.</title>
        <authorList>
            <person name="Gloeckner G."/>
            <person name="Schaap P."/>
        </authorList>
    </citation>
    <scope>NUCLEOTIDE SEQUENCE [LARGE SCALE GENOMIC DNA]</scope>
    <source>
        <strain evidence="7 8">TK</strain>
    </source>
</reference>
<evidence type="ECO:0000259" key="6">
    <source>
        <dbReference type="PROSITE" id="PS50238"/>
    </source>
</evidence>
<feature type="domain" description="Rho-GAP" evidence="6">
    <location>
        <begin position="140"/>
        <end position="328"/>
    </location>
</feature>
<comment type="subcellular location">
    <subcellularLocation>
        <location evidence="1">Cytoplasm</location>
    </subcellularLocation>
</comment>
<feature type="region of interest" description="Disordered" evidence="5">
    <location>
        <begin position="443"/>
        <end position="547"/>
    </location>
</feature>
<dbReference type="Proteomes" id="UP000076078">
    <property type="component" value="Unassembled WGS sequence"/>
</dbReference>
<evidence type="ECO:0000313" key="8">
    <source>
        <dbReference type="Proteomes" id="UP000076078"/>
    </source>
</evidence>
<feature type="compositionally biased region" description="Polar residues" evidence="5">
    <location>
        <begin position="792"/>
        <end position="801"/>
    </location>
</feature>
<keyword evidence="3" id="KW-0963">Cytoplasm</keyword>
<feature type="region of interest" description="Disordered" evidence="5">
    <location>
        <begin position="621"/>
        <end position="719"/>
    </location>
</feature>
<dbReference type="PRINTS" id="PR01217">
    <property type="entry name" value="PRICHEXTENSN"/>
</dbReference>
<dbReference type="GO" id="GO:0005096">
    <property type="term" value="F:GTPase activator activity"/>
    <property type="evidence" value="ECO:0007669"/>
    <property type="project" value="UniProtKB-KW"/>
</dbReference>
<feature type="region of interest" description="Disordered" evidence="5">
    <location>
        <begin position="378"/>
        <end position="403"/>
    </location>
</feature>
<dbReference type="GO" id="GO:0005737">
    <property type="term" value="C:cytoplasm"/>
    <property type="evidence" value="ECO:0007669"/>
    <property type="project" value="UniProtKB-SubCell"/>
</dbReference>
<gene>
    <name evidence="7" type="ORF">DLAC_00189</name>
</gene>
<proteinExistence type="predicted"/>
<evidence type="ECO:0000256" key="5">
    <source>
        <dbReference type="SAM" id="MobiDB-lite"/>
    </source>
</evidence>
<feature type="compositionally biased region" description="Low complexity" evidence="5">
    <location>
        <begin position="463"/>
        <end position="486"/>
    </location>
</feature>
<evidence type="ECO:0000313" key="7">
    <source>
        <dbReference type="EMBL" id="KYR02725.1"/>
    </source>
</evidence>
<feature type="region of interest" description="Disordered" evidence="5">
    <location>
        <begin position="56"/>
        <end position="101"/>
    </location>
</feature>
<dbReference type="OMA" id="REHRRSW"/>
<feature type="compositionally biased region" description="Low complexity" evidence="5">
    <location>
        <begin position="936"/>
        <end position="963"/>
    </location>
</feature>
<dbReference type="Pfam" id="PF00620">
    <property type="entry name" value="RhoGAP"/>
    <property type="match status" value="1"/>
</dbReference>
<feature type="compositionally biased region" description="Low complexity" evidence="5">
    <location>
        <begin position="856"/>
        <end position="879"/>
    </location>
</feature>
<dbReference type="PROSITE" id="PS50238">
    <property type="entry name" value="RHOGAP"/>
    <property type="match status" value="1"/>
</dbReference>